<comment type="caution">
    <text evidence="6">The sequence shown here is derived from an EMBL/GenBank/DDBJ whole genome shotgun (WGS) entry which is preliminary data.</text>
</comment>
<dbReference type="AlphaFoldDB" id="A0A7X1F796"/>
<dbReference type="Pfam" id="PF03544">
    <property type="entry name" value="TonB_C"/>
    <property type="match status" value="1"/>
</dbReference>
<reference evidence="6 7" key="1">
    <citation type="submission" date="2020-08" db="EMBL/GenBank/DDBJ databases">
        <title>The genome sequence of Novosphingobium flavum 4Y4.</title>
        <authorList>
            <person name="Liu Y."/>
        </authorList>
    </citation>
    <scope>NUCLEOTIDE SEQUENCE [LARGE SCALE GENOMIC DNA]</scope>
    <source>
        <strain evidence="6 7">4Y4</strain>
    </source>
</reference>
<evidence type="ECO:0000256" key="2">
    <source>
        <dbReference type="ARBA" id="ARBA00022692"/>
    </source>
</evidence>
<comment type="subcellular location">
    <subcellularLocation>
        <location evidence="1">Membrane</location>
        <topology evidence="1">Single-pass membrane protein</topology>
    </subcellularLocation>
</comment>
<gene>
    <name evidence="6" type="ORF">H7F49_08165</name>
</gene>
<evidence type="ECO:0000256" key="3">
    <source>
        <dbReference type="ARBA" id="ARBA00022989"/>
    </source>
</evidence>
<keyword evidence="3" id="KW-1133">Transmembrane helix</keyword>
<evidence type="ECO:0000256" key="4">
    <source>
        <dbReference type="ARBA" id="ARBA00023136"/>
    </source>
</evidence>
<proteinExistence type="predicted"/>
<dbReference type="Gene3D" id="3.30.1150.10">
    <property type="match status" value="1"/>
</dbReference>
<evidence type="ECO:0000256" key="1">
    <source>
        <dbReference type="ARBA" id="ARBA00004167"/>
    </source>
</evidence>
<dbReference type="Proteomes" id="UP000520156">
    <property type="component" value="Unassembled WGS sequence"/>
</dbReference>
<feature type="domain" description="TonB C-terminal" evidence="5">
    <location>
        <begin position="1"/>
        <end position="85"/>
    </location>
</feature>
<name>A0A7X1F796_9SPHN</name>
<keyword evidence="2" id="KW-0812">Transmembrane</keyword>
<dbReference type="EMBL" id="JACLAU010000009">
    <property type="protein sequence ID" value="MBC2651676.1"/>
    <property type="molecule type" value="Genomic_DNA"/>
</dbReference>
<dbReference type="InterPro" id="IPR006260">
    <property type="entry name" value="TonB/TolA_C"/>
</dbReference>
<accession>A0A7X1F796</accession>
<organism evidence="6 7">
    <name type="scientific">Novosphingobium aerophilum</name>
    <dbReference type="NCBI Taxonomy" id="2839843"/>
    <lineage>
        <taxon>Bacteria</taxon>
        <taxon>Pseudomonadati</taxon>
        <taxon>Pseudomonadota</taxon>
        <taxon>Alphaproteobacteria</taxon>
        <taxon>Sphingomonadales</taxon>
        <taxon>Sphingomonadaceae</taxon>
        <taxon>Novosphingobium</taxon>
    </lineage>
</organism>
<evidence type="ECO:0000313" key="7">
    <source>
        <dbReference type="Proteomes" id="UP000520156"/>
    </source>
</evidence>
<sequence>MTTADYPPDALRANLEGVTEFLLTVGPDGMVTSCQIKASSGSPSLDVTTCDLIRRRARFTPARDPSGAAVSGTYFNRVRWTIPRPPPPEAGEMTVSYLVSPDGSRSECRVETAVGAALTMVAKADPCKNTAGFSRGFVDQAGKPVARRVRSTVKVEVLPVP</sequence>
<dbReference type="GO" id="GO:0055085">
    <property type="term" value="P:transmembrane transport"/>
    <property type="evidence" value="ECO:0007669"/>
    <property type="project" value="InterPro"/>
</dbReference>
<dbReference type="PROSITE" id="PS52015">
    <property type="entry name" value="TONB_CTD"/>
    <property type="match status" value="1"/>
</dbReference>
<keyword evidence="4" id="KW-0472">Membrane</keyword>
<dbReference type="NCBIfam" id="TIGR01352">
    <property type="entry name" value="tonB_Cterm"/>
    <property type="match status" value="1"/>
</dbReference>
<keyword evidence="7" id="KW-1185">Reference proteome</keyword>
<dbReference type="InterPro" id="IPR037682">
    <property type="entry name" value="TonB_C"/>
</dbReference>
<protein>
    <submittedName>
        <fullName evidence="6">TonB family protein</fullName>
    </submittedName>
</protein>
<dbReference type="GO" id="GO:0016020">
    <property type="term" value="C:membrane"/>
    <property type="evidence" value="ECO:0007669"/>
    <property type="project" value="UniProtKB-SubCell"/>
</dbReference>
<evidence type="ECO:0000259" key="5">
    <source>
        <dbReference type="PROSITE" id="PS52015"/>
    </source>
</evidence>
<evidence type="ECO:0000313" key="6">
    <source>
        <dbReference type="EMBL" id="MBC2651676.1"/>
    </source>
</evidence>
<dbReference type="SUPFAM" id="SSF74653">
    <property type="entry name" value="TolA/TonB C-terminal domain"/>
    <property type="match status" value="1"/>
</dbReference>